<sequence>MQAAILKPGRTAPSSKPVHTTEPYTAALPATGYVRLPVASAVCGVAKSTIWAWTAQGRFPKPVKLSPRVSAWPVADVRAWLADPVAWQAASKVGR</sequence>
<evidence type="ECO:0000313" key="3">
    <source>
        <dbReference type="Proteomes" id="UP001446337"/>
    </source>
</evidence>
<dbReference type="Gene3D" id="1.10.238.160">
    <property type="match status" value="1"/>
</dbReference>
<name>A0ABZ3G556_ACHDE</name>
<dbReference type="Pfam" id="PF05930">
    <property type="entry name" value="Phage_AlpA"/>
    <property type="match status" value="1"/>
</dbReference>
<reference evidence="2 3" key="1">
    <citation type="submission" date="2024-05" db="EMBL/GenBank/DDBJ databases">
        <title>Achromobacter denitrificans. BP1, complete genome.</title>
        <authorList>
            <person name="Zhang B."/>
        </authorList>
    </citation>
    <scope>NUCLEOTIDE SEQUENCE [LARGE SCALE GENOMIC DNA]</scope>
    <source>
        <strain evidence="2 3">BP1</strain>
    </source>
</reference>
<dbReference type="InterPro" id="IPR010260">
    <property type="entry name" value="AlpA"/>
</dbReference>
<proteinExistence type="predicted"/>
<evidence type="ECO:0000256" key="1">
    <source>
        <dbReference type="SAM" id="MobiDB-lite"/>
    </source>
</evidence>
<dbReference type="RefSeq" id="WP_175179318.1">
    <property type="nucleotide sequence ID" value="NZ_CADIKP010000016.1"/>
</dbReference>
<protein>
    <submittedName>
        <fullName evidence="2">AlpA family phage regulatory protein</fullName>
    </submittedName>
</protein>
<dbReference type="Proteomes" id="UP001446337">
    <property type="component" value="Chromosome"/>
</dbReference>
<dbReference type="EMBL" id="CP154792">
    <property type="protein sequence ID" value="XAN17157.1"/>
    <property type="molecule type" value="Genomic_DNA"/>
</dbReference>
<organism evidence="2 3">
    <name type="scientific">Achromobacter denitrificans</name>
    <name type="common">Alcaligenes denitrificans</name>
    <dbReference type="NCBI Taxonomy" id="32002"/>
    <lineage>
        <taxon>Bacteria</taxon>
        <taxon>Pseudomonadati</taxon>
        <taxon>Pseudomonadota</taxon>
        <taxon>Betaproteobacteria</taxon>
        <taxon>Burkholderiales</taxon>
        <taxon>Alcaligenaceae</taxon>
        <taxon>Achromobacter</taxon>
    </lineage>
</organism>
<keyword evidence="3" id="KW-1185">Reference proteome</keyword>
<accession>A0ABZ3G556</accession>
<evidence type="ECO:0000313" key="2">
    <source>
        <dbReference type="EMBL" id="XAN17157.1"/>
    </source>
</evidence>
<feature type="region of interest" description="Disordered" evidence="1">
    <location>
        <begin position="1"/>
        <end position="21"/>
    </location>
</feature>
<gene>
    <name evidence="2" type="ORF">AAIK43_03780</name>
</gene>